<dbReference type="PANTHER" id="PTHR32322:SF9">
    <property type="entry name" value="AMINO-ACID METABOLITE EFFLUX PUMP-RELATED"/>
    <property type="match status" value="1"/>
</dbReference>
<keyword evidence="4 6" id="KW-1133">Transmembrane helix</keyword>
<dbReference type="Pfam" id="PF00892">
    <property type="entry name" value="EamA"/>
    <property type="match status" value="2"/>
</dbReference>
<evidence type="ECO:0000256" key="6">
    <source>
        <dbReference type="SAM" id="Phobius"/>
    </source>
</evidence>
<accession>A0A3A4K2S7</accession>
<comment type="caution">
    <text evidence="8">The sequence shown here is derived from an EMBL/GenBank/DDBJ whole genome shotgun (WGS) entry which is preliminary data.</text>
</comment>
<evidence type="ECO:0000313" key="8">
    <source>
        <dbReference type="EMBL" id="RJO68306.1"/>
    </source>
</evidence>
<evidence type="ECO:0000259" key="7">
    <source>
        <dbReference type="Pfam" id="PF00892"/>
    </source>
</evidence>
<keyword evidence="3 6" id="KW-0812">Transmembrane</keyword>
<protein>
    <submittedName>
        <fullName evidence="8">DMT family transporter</fullName>
    </submittedName>
</protein>
<comment type="subcellular location">
    <subcellularLocation>
        <location evidence="1">Membrane</location>
        <topology evidence="1">Multi-pass membrane protein</topology>
    </subcellularLocation>
</comment>
<evidence type="ECO:0000256" key="1">
    <source>
        <dbReference type="ARBA" id="ARBA00004141"/>
    </source>
</evidence>
<dbReference type="InterPro" id="IPR037185">
    <property type="entry name" value="EmrE-like"/>
</dbReference>
<dbReference type="Proteomes" id="UP000266677">
    <property type="component" value="Unassembled WGS sequence"/>
</dbReference>
<feature type="transmembrane region" description="Helical" evidence="6">
    <location>
        <begin position="156"/>
        <end position="178"/>
    </location>
</feature>
<dbReference type="SUPFAM" id="SSF103481">
    <property type="entry name" value="Multidrug resistance efflux transporter EmrE"/>
    <property type="match status" value="2"/>
</dbReference>
<feature type="transmembrane region" description="Helical" evidence="6">
    <location>
        <begin position="12"/>
        <end position="33"/>
    </location>
</feature>
<evidence type="ECO:0000256" key="4">
    <source>
        <dbReference type="ARBA" id="ARBA00022989"/>
    </source>
</evidence>
<reference evidence="8 9" key="1">
    <citation type="submission" date="2018-09" db="EMBL/GenBank/DDBJ databases">
        <title>YIM PH21274 draft genome.</title>
        <authorList>
            <person name="Miao C."/>
        </authorList>
    </citation>
    <scope>NUCLEOTIDE SEQUENCE [LARGE SCALE GENOMIC DNA]</scope>
    <source>
        <strain evidence="8 9">YIM PH 21724</strain>
    </source>
</reference>
<evidence type="ECO:0000256" key="5">
    <source>
        <dbReference type="ARBA" id="ARBA00023136"/>
    </source>
</evidence>
<dbReference type="RefSeq" id="WP_120045114.1">
    <property type="nucleotide sequence ID" value="NZ_QZFU01000055.1"/>
</dbReference>
<keyword evidence="9" id="KW-1185">Reference proteome</keyword>
<dbReference type="PANTHER" id="PTHR32322">
    <property type="entry name" value="INNER MEMBRANE TRANSPORTER"/>
    <property type="match status" value="1"/>
</dbReference>
<feature type="transmembrane region" description="Helical" evidence="6">
    <location>
        <begin position="100"/>
        <end position="120"/>
    </location>
</feature>
<organism evidence="8 9">
    <name type="scientific">Nocardia panacis</name>
    <dbReference type="NCBI Taxonomy" id="2340916"/>
    <lineage>
        <taxon>Bacteria</taxon>
        <taxon>Bacillati</taxon>
        <taxon>Actinomycetota</taxon>
        <taxon>Actinomycetes</taxon>
        <taxon>Mycobacteriales</taxon>
        <taxon>Nocardiaceae</taxon>
        <taxon>Nocardia</taxon>
    </lineage>
</organism>
<feature type="transmembrane region" description="Helical" evidence="6">
    <location>
        <begin position="132"/>
        <end position="150"/>
    </location>
</feature>
<dbReference type="InterPro" id="IPR050638">
    <property type="entry name" value="AA-Vitamin_Transporters"/>
</dbReference>
<feature type="transmembrane region" description="Helical" evidence="6">
    <location>
        <begin position="39"/>
        <end position="62"/>
    </location>
</feature>
<feature type="transmembrane region" description="Helical" evidence="6">
    <location>
        <begin position="274"/>
        <end position="291"/>
    </location>
</feature>
<evidence type="ECO:0000256" key="3">
    <source>
        <dbReference type="ARBA" id="ARBA00022692"/>
    </source>
</evidence>
<gene>
    <name evidence="8" type="ORF">D5S18_33335</name>
</gene>
<evidence type="ECO:0000256" key="2">
    <source>
        <dbReference type="ARBA" id="ARBA00007362"/>
    </source>
</evidence>
<dbReference type="InterPro" id="IPR000620">
    <property type="entry name" value="EamA_dom"/>
</dbReference>
<feature type="domain" description="EamA" evidence="7">
    <location>
        <begin position="11"/>
        <end position="146"/>
    </location>
</feature>
<dbReference type="GO" id="GO:0016020">
    <property type="term" value="C:membrane"/>
    <property type="evidence" value="ECO:0007669"/>
    <property type="project" value="UniProtKB-SubCell"/>
</dbReference>
<feature type="transmembrane region" description="Helical" evidence="6">
    <location>
        <begin position="219"/>
        <end position="237"/>
    </location>
</feature>
<name>A0A3A4K2S7_9NOCA</name>
<feature type="transmembrane region" description="Helical" evidence="6">
    <location>
        <begin position="249"/>
        <end position="268"/>
    </location>
</feature>
<dbReference type="OrthoDB" id="4554113at2"/>
<feature type="transmembrane region" description="Helical" evidence="6">
    <location>
        <begin position="190"/>
        <end position="213"/>
    </location>
</feature>
<dbReference type="EMBL" id="QZFU01000055">
    <property type="protein sequence ID" value="RJO68306.1"/>
    <property type="molecule type" value="Genomic_DNA"/>
</dbReference>
<evidence type="ECO:0000313" key="9">
    <source>
        <dbReference type="Proteomes" id="UP000266677"/>
    </source>
</evidence>
<feature type="transmembrane region" description="Helical" evidence="6">
    <location>
        <begin position="74"/>
        <end position="94"/>
    </location>
</feature>
<dbReference type="AlphaFoldDB" id="A0A3A4K2S7"/>
<proteinExistence type="inferred from homology"/>
<sequence>MSTALPTARRSGLIFLVLGATLWGFGGLLGSLLGRATELSPIAVAACRLGVGGLLLLAALAVTRRPLPRNPLAWRRIGVVACLAAWFQMTYFGAVAASSVSVATLTTIGTSPVIVALLDHLTGRRALDRDRVTTIGLAVCGLALLVGVPSHASGSMLLGVALAVAAAAGFATMTVVGAKPVAGLDPMATTAFGFSGGALLLLPFAAATAPTFAVTVESLILLLALGLIPTAAAYTCYFKGLPAAGSGIAAVMALLEPLTGAILAAIVLGERLTPAGLVGAGLLVLALLLAARAK</sequence>
<keyword evidence="5 6" id="KW-0472">Membrane</keyword>
<feature type="domain" description="EamA" evidence="7">
    <location>
        <begin position="158"/>
        <end position="290"/>
    </location>
</feature>
<comment type="similarity">
    <text evidence="2">Belongs to the EamA transporter family.</text>
</comment>